<dbReference type="SUPFAM" id="SSF46785">
    <property type="entry name" value="Winged helix' DNA-binding domain"/>
    <property type="match status" value="1"/>
</dbReference>
<dbReference type="InterPro" id="IPR044597">
    <property type="entry name" value="SMH1-6"/>
</dbReference>
<comment type="caution">
    <text evidence="12">The sequence shown here is derived from an EMBL/GenBank/DDBJ whole genome shotgun (WGS) entry which is preliminary data.</text>
</comment>
<protein>
    <recommendedName>
        <fullName evidence="14">MYB transcription factor</fullName>
    </recommendedName>
</protein>
<reference evidence="12 13" key="1">
    <citation type="submission" date="2020-04" db="EMBL/GenBank/DDBJ databases">
        <title>Plant Genome Project.</title>
        <authorList>
            <person name="Zhang R.-G."/>
        </authorList>
    </citation>
    <scope>NUCLEOTIDE SEQUENCE [LARGE SCALE GENOMIC DNA]</scope>
    <source>
        <strain evidence="12">YNK0</strain>
        <tissue evidence="12">Leaf</tissue>
    </source>
</reference>
<dbReference type="GO" id="GO:0005730">
    <property type="term" value="C:nucleolus"/>
    <property type="evidence" value="ECO:0007669"/>
    <property type="project" value="UniProtKB-SubCell"/>
</dbReference>
<evidence type="ECO:0000256" key="1">
    <source>
        <dbReference type="ARBA" id="ARBA00004286"/>
    </source>
</evidence>
<evidence type="ECO:0000256" key="8">
    <source>
        <dbReference type="ARBA" id="ARBA00023242"/>
    </source>
</evidence>
<evidence type="ECO:0000256" key="5">
    <source>
        <dbReference type="ARBA" id="ARBA00023054"/>
    </source>
</evidence>
<dbReference type="InterPro" id="IPR036388">
    <property type="entry name" value="WH-like_DNA-bd_sf"/>
</dbReference>
<evidence type="ECO:0000256" key="7">
    <source>
        <dbReference type="ARBA" id="ARBA00023163"/>
    </source>
</evidence>
<dbReference type="Pfam" id="PF00249">
    <property type="entry name" value="Myb_DNA-binding"/>
    <property type="match status" value="1"/>
</dbReference>
<dbReference type="CDD" id="cd00073">
    <property type="entry name" value="H15"/>
    <property type="match status" value="1"/>
</dbReference>
<proteinExistence type="predicted"/>
<keyword evidence="7" id="KW-0804">Transcription</keyword>
<evidence type="ECO:0000313" key="12">
    <source>
        <dbReference type="EMBL" id="KAF8377654.1"/>
    </source>
</evidence>
<dbReference type="CDD" id="cd11660">
    <property type="entry name" value="SANT_TRF"/>
    <property type="match status" value="1"/>
</dbReference>
<dbReference type="Gene3D" id="1.10.10.10">
    <property type="entry name" value="Winged helix-like DNA-binding domain superfamily/Winged helix DNA-binding domain"/>
    <property type="match status" value="1"/>
</dbReference>
<sequence length="366" mass="39999">METRSFALIMSSPRSVVSTMELLYFNSDPYPDEMEGGTTFSCSDSCKKVFGLLLMGAPKQKWTSEEEAALKAGVVKHGAGKWRTILKDPEFSGVLHLRSNVDLKSLISLDVFLGNCTDKWRNLSVTANGWGSREKARLSFKRSHQFPKHDDNSMALSTIVQSDEGIVDAKPLAISRGTSHIAGPKRSILRLDNLIFEAISNLKEPNGSNRAAIAIYIEKQYLTPPNFKRLLSAKLKFLAANGRLIKVKRKYRIAVNSAVAEGRSSSLLLLEGKQRDSPRVDKDDIKILNKSQIDAELAKMRNMTVQEAAAAAARAVAEAEVAMAEAEEAAREAEAAEANAEAAQAFAEAAAMMLKGRNTSKLIVNA</sequence>
<dbReference type="OMA" id="RRYRIVP"/>
<dbReference type="GO" id="GO:0003691">
    <property type="term" value="F:double-stranded telomeric DNA binding"/>
    <property type="evidence" value="ECO:0007669"/>
    <property type="project" value="InterPro"/>
</dbReference>
<comment type="subcellular location">
    <subcellularLocation>
        <location evidence="1">Chromosome</location>
    </subcellularLocation>
    <subcellularLocation>
        <location evidence="2">Nucleus</location>
        <location evidence="2">Nucleolus</location>
    </subcellularLocation>
</comment>
<evidence type="ECO:0000256" key="9">
    <source>
        <dbReference type="SAM" id="Coils"/>
    </source>
</evidence>
<dbReference type="PANTHER" id="PTHR46267:SF8">
    <property type="entry name" value="TELOMERE REPEAT-BINDING FACTOR 1"/>
    <property type="match status" value="1"/>
</dbReference>
<dbReference type="InterPro" id="IPR009057">
    <property type="entry name" value="Homeodomain-like_sf"/>
</dbReference>
<evidence type="ECO:0000256" key="4">
    <source>
        <dbReference type="ARBA" id="ARBA00023015"/>
    </source>
</evidence>
<evidence type="ECO:0000256" key="3">
    <source>
        <dbReference type="ARBA" id="ARBA00022454"/>
    </source>
</evidence>
<evidence type="ECO:0000259" key="10">
    <source>
        <dbReference type="PROSITE" id="PS51294"/>
    </source>
</evidence>
<dbReference type="InterPro" id="IPR036390">
    <property type="entry name" value="WH_DNA-bd_sf"/>
</dbReference>
<organism evidence="12 13">
    <name type="scientific">Tetracentron sinense</name>
    <name type="common">Spur-leaf</name>
    <dbReference type="NCBI Taxonomy" id="13715"/>
    <lineage>
        <taxon>Eukaryota</taxon>
        <taxon>Viridiplantae</taxon>
        <taxon>Streptophyta</taxon>
        <taxon>Embryophyta</taxon>
        <taxon>Tracheophyta</taxon>
        <taxon>Spermatophyta</taxon>
        <taxon>Magnoliopsida</taxon>
        <taxon>Trochodendrales</taxon>
        <taxon>Trochodendraceae</taxon>
        <taxon>Tetracentron</taxon>
    </lineage>
</organism>
<dbReference type="Pfam" id="PF00538">
    <property type="entry name" value="Linker_histone"/>
    <property type="match status" value="1"/>
</dbReference>
<dbReference type="InterPro" id="IPR005818">
    <property type="entry name" value="Histone_H1/H5_H15"/>
</dbReference>
<dbReference type="SUPFAM" id="SSF46689">
    <property type="entry name" value="Homeodomain-like"/>
    <property type="match status" value="1"/>
</dbReference>
<evidence type="ECO:0008006" key="14">
    <source>
        <dbReference type="Google" id="ProtNLM"/>
    </source>
</evidence>
<dbReference type="EMBL" id="JABCRI010000024">
    <property type="protein sequence ID" value="KAF8377654.1"/>
    <property type="molecule type" value="Genomic_DNA"/>
</dbReference>
<keyword evidence="13" id="KW-1185">Reference proteome</keyword>
<dbReference type="AlphaFoldDB" id="A0A834YAV2"/>
<evidence type="ECO:0000259" key="11">
    <source>
        <dbReference type="PROSITE" id="PS51504"/>
    </source>
</evidence>
<dbReference type="PROSITE" id="PS51504">
    <property type="entry name" value="H15"/>
    <property type="match status" value="1"/>
</dbReference>
<keyword evidence="4" id="KW-0805">Transcription regulation</keyword>
<gene>
    <name evidence="12" type="ORF">HHK36_031038</name>
</gene>
<keyword evidence="6" id="KW-0238">DNA-binding</keyword>
<keyword evidence="3" id="KW-0158">Chromosome</keyword>
<feature type="domain" description="H15" evidence="11">
    <location>
        <begin position="187"/>
        <end position="255"/>
    </location>
</feature>
<evidence type="ECO:0000256" key="2">
    <source>
        <dbReference type="ARBA" id="ARBA00004604"/>
    </source>
</evidence>
<dbReference type="GO" id="GO:0006334">
    <property type="term" value="P:nucleosome assembly"/>
    <property type="evidence" value="ECO:0007669"/>
    <property type="project" value="InterPro"/>
</dbReference>
<evidence type="ECO:0000313" key="13">
    <source>
        <dbReference type="Proteomes" id="UP000655225"/>
    </source>
</evidence>
<feature type="coiled-coil region" evidence="9">
    <location>
        <begin position="309"/>
        <end position="346"/>
    </location>
</feature>
<dbReference type="OrthoDB" id="608866at2759"/>
<feature type="domain" description="HTH myb-type" evidence="10">
    <location>
        <begin position="59"/>
        <end position="87"/>
    </location>
</feature>
<dbReference type="PROSITE" id="PS51294">
    <property type="entry name" value="HTH_MYB"/>
    <property type="match status" value="1"/>
</dbReference>
<dbReference type="InterPro" id="IPR017930">
    <property type="entry name" value="Myb_dom"/>
</dbReference>
<keyword evidence="8" id="KW-0539">Nucleus</keyword>
<dbReference type="FunFam" id="1.10.10.60:FF:000168">
    <property type="entry name" value="Telomere repeat-binding factor 1"/>
    <property type="match status" value="1"/>
</dbReference>
<dbReference type="Gene3D" id="1.10.10.60">
    <property type="entry name" value="Homeodomain-like"/>
    <property type="match status" value="1"/>
</dbReference>
<dbReference type="SMART" id="SM00526">
    <property type="entry name" value="H15"/>
    <property type="match status" value="1"/>
</dbReference>
<evidence type="ECO:0000256" key="6">
    <source>
        <dbReference type="ARBA" id="ARBA00023125"/>
    </source>
</evidence>
<keyword evidence="5 9" id="KW-0175">Coiled coil</keyword>
<name>A0A834YAV2_TETSI</name>
<dbReference type="PANTHER" id="PTHR46267">
    <property type="entry name" value="SINGLE MYB HISTONE 4"/>
    <property type="match status" value="1"/>
</dbReference>
<dbReference type="Proteomes" id="UP000655225">
    <property type="component" value="Unassembled WGS sequence"/>
</dbReference>
<dbReference type="GO" id="GO:0000786">
    <property type="term" value="C:nucleosome"/>
    <property type="evidence" value="ECO:0007669"/>
    <property type="project" value="InterPro"/>
</dbReference>
<dbReference type="InterPro" id="IPR001005">
    <property type="entry name" value="SANT/Myb"/>
</dbReference>
<accession>A0A834YAV2</accession>